<name>A0ABW4Q693_9MICC</name>
<dbReference type="InterPro" id="IPR000304">
    <property type="entry name" value="Pyrroline-COOH_reductase"/>
</dbReference>
<evidence type="ECO:0000259" key="7">
    <source>
        <dbReference type="Pfam" id="PF03807"/>
    </source>
</evidence>
<accession>A0ABW4Q693</accession>
<dbReference type="SUPFAM" id="SSF48179">
    <property type="entry name" value="6-phosphogluconate dehydrogenase C-terminal domain-like"/>
    <property type="match status" value="1"/>
</dbReference>
<organism evidence="9 10">
    <name type="scientific">Arthrobacter flavus</name>
    <dbReference type="NCBI Taxonomy" id="95172"/>
    <lineage>
        <taxon>Bacteria</taxon>
        <taxon>Bacillati</taxon>
        <taxon>Actinomycetota</taxon>
        <taxon>Actinomycetes</taxon>
        <taxon>Micrococcales</taxon>
        <taxon>Micrococcaceae</taxon>
        <taxon>Arthrobacter</taxon>
    </lineage>
</organism>
<feature type="domain" description="Pyrroline-5-carboxylate reductase catalytic N-terminal" evidence="7">
    <location>
        <begin position="8"/>
        <end position="107"/>
    </location>
</feature>
<keyword evidence="4" id="KW-0963">Cytoplasm</keyword>
<dbReference type="InterPro" id="IPR036291">
    <property type="entry name" value="NAD(P)-bd_dom_sf"/>
</dbReference>
<evidence type="ECO:0000259" key="8">
    <source>
        <dbReference type="Pfam" id="PF14748"/>
    </source>
</evidence>
<evidence type="ECO:0000256" key="5">
    <source>
        <dbReference type="NCBIfam" id="TIGR00112"/>
    </source>
</evidence>
<comment type="pathway">
    <text evidence="4 6">Amino-acid biosynthesis; L-proline biosynthesis; L-proline from L-glutamate 5-semialdehyde: step 1/1.</text>
</comment>
<dbReference type="PROSITE" id="PS00521">
    <property type="entry name" value="P5CR"/>
    <property type="match status" value="1"/>
</dbReference>
<comment type="function">
    <text evidence="4">Catalyzes the reduction of 1-pyrroline-5-carboxylate (PCA) to L-proline.</text>
</comment>
<comment type="subcellular location">
    <subcellularLocation>
        <location evidence="4">Cytoplasm</location>
    </subcellularLocation>
</comment>
<proteinExistence type="inferred from homology"/>
<sequence>MTNATEPTISFLGCGSMNEAILGGLLAGGISPAQVTATVRSAERAAELRRVHGITVLATAEDADANRIAAAGADVVIMGVKPVGTIALAREIASVLRPTTTVISVAAAISLAMLEAALPEGQPVIRSMPNTPSRLGRGVLSISAGTHADASLMAQARDILGSAGTVVDIPEKQVDALSAVSGSGPAYVFYLAEAMAAAGVELGLDPGLAKILATETVAGAGYMLAERDADPTALRRAVTSPNGTTEQAIATFDRLDLPVIIAAGALAASNRAQAITEELDS</sequence>
<dbReference type="Proteomes" id="UP001597307">
    <property type="component" value="Unassembled WGS sequence"/>
</dbReference>
<dbReference type="Gene3D" id="1.10.3730.10">
    <property type="entry name" value="ProC C-terminal domain-like"/>
    <property type="match status" value="1"/>
</dbReference>
<dbReference type="PIRSF" id="PIRSF000193">
    <property type="entry name" value="Pyrrol-5-carb_rd"/>
    <property type="match status" value="1"/>
</dbReference>
<keyword evidence="10" id="KW-1185">Reference proteome</keyword>
<dbReference type="NCBIfam" id="TIGR00112">
    <property type="entry name" value="proC"/>
    <property type="match status" value="1"/>
</dbReference>
<dbReference type="HAMAP" id="MF_01925">
    <property type="entry name" value="P5C_reductase"/>
    <property type="match status" value="1"/>
</dbReference>
<reference evidence="10" key="1">
    <citation type="journal article" date="2019" name="Int. J. Syst. Evol. Microbiol.">
        <title>The Global Catalogue of Microorganisms (GCM) 10K type strain sequencing project: providing services to taxonomists for standard genome sequencing and annotation.</title>
        <authorList>
            <consortium name="The Broad Institute Genomics Platform"/>
            <consortium name="The Broad Institute Genome Sequencing Center for Infectious Disease"/>
            <person name="Wu L."/>
            <person name="Ma J."/>
        </authorList>
    </citation>
    <scope>NUCLEOTIDE SEQUENCE [LARGE SCALE GENOMIC DNA]</scope>
    <source>
        <strain evidence="10">JCM 11496</strain>
    </source>
</reference>
<dbReference type="PANTHER" id="PTHR11645">
    <property type="entry name" value="PYRROLINE-5-CARBOXYLATE REDUCTASE"/>
    <property type="match status" value="1"/>
</dbReference>
<dbReference type="EMBL" id="JBHUGA010000011">
    <property type="protein sequence ID" value="MFD1846189.1"/>
    <property type="molecule type" value="Genomic_DNA"/>
</dbReference>
<comment type="caution">
    <text evidence="9">The sequence shown here is derived from an EMBL/GenBank/DDBJ whole genome shotgun (WGS) entry which is preliminary data.</text>
</comment>
<dbReference type="InterPro" id="IPR029036">
    <property type="entry name" value="P5CR_dimer"/>
</dbReference>
<dbReference type="PANTHER" id="PTHR11645:SF0">
    <property type="entry name" value="PYRROLINE-5-CARBOXYLATE REDUCTASE 3"/>
    <property type="match status" value="1"/>
</dbReference>
<evidence type="ECO:0000256" key="1">
    <source>
        <dbReference type="ARBA" id="ARBA00005525"/>
    </source>
</evidence>
<dbReference type="EC" id="1.5.1.2" evidence="4 5"/>
<dbReference type="RefSeq" id="WP_343880010.1">
    <property type="nucleotide sequence ID" value="NZ_BAAAIJ010000047.1"/>
</dbReference>
<dbReference type="Pfam" id="PF14748">
    <property type="entry name" value="P5CR_dimer"/>
    <property type="match status" value="1"/>
</dbReference>
<evidence type="ECO:0000313" key="9">
    <source>
        <dbReference type="EMBL" id="MFD1846189.1"/>
    </source>
</evidence>
<dbReference type="InterPro" id="IPR008927">
    <property type="entry name" value="6-PGluconate_DH-like_C_sf"/>
</dbReference>
<evidence type="ECO:0000256" key="4">
    <source>
        <dbReference type="HAMAP-Rule" id="MF_01925"/>
    </source>
</evidence>
<dbReference type="Pfam" id="PF03807">
    <property type="entry name" value="F420_oxidored"/>
    <property type="match status" value="1"/>
</dbReference>
<keyword evidence="4 6" id="KW-0641">Proline biosynthesis</keyword>
<dbReference type="GO" id="GO:0004735">
    <property type="term" value="F:pyrroline-5-carboxylate reductase activity"/>
    <property type="evidence" value="ECO:0007669"/>
    <property type="project" value="UniProtKB-EC"/>
</dbReference>
<keyword evidence="4 6" id="KW-0028">Amino-acid biosynthesis</keyword>
<comment type="catalytic activity">
    <reaction evidence="4">
        <text>L-proline + NAD(+) = (S)-1-pyrroline-5-carboxylate + NADH + 2 H(+)</text>
        <dbReference type="Rhea" id="RHEA:14105"/>
        <dbReference type="ChEBI" id="CHEBI:15378"/>
        <dbReference type="ChEBI" id="CHEBI:17388"/>
        <dbReference type="ChEBI" id="CHEBI:57540"/>
        <dbReference type="ChEBI" id="CHEBI:57945"/>
        <dbReference type="ChEBI" id="CHEBI:60039"/>
        <dbReference type="EC" id="1.5.1.2"/>
    </reaction>
</comment>
<comment type="similarity">
    <text evidence="1 4 6">Belongs to the pyrroline-5-carboxylate reductase family.</text>
</comment>
<protein>
    <recommendedName>
        <fullName evidence="4 5">Pyrroline-5-carboxylate reductase</fullName>
        <shortName evidence="4">P5C reductase</shortName>
        <shortName evidence="4">P5CR</shortName>
        <ecNumber evidence="4 5">1.5.1.2</ecNumber>
    </recommendedName>
    <alternativeName>
        <fullName evidence="4">PCA reductase</fullName>
    </alternativeName>
</protein>
<keyword evidence="2 4" id="KW-0521">NADP</keyword>
<dbReference type="InterPro" id="IPR053790">
    <property type="entry name" value="P5CR-like_CS"/>
</dbReference>
<dbReference type="SUPFAM" id="SSF51735">
    <property type="entry name" value="NAD(P)-binding Rossmann-fold domains"/>
    <property type="match status" value="1"/>
</dbReference>
<dbReference type="InterPro" id="IPR028939">
    <property type="entry name" value="P5C_Rdtase_cat_N"/>
</dbReference>
<evidence type="ECO:0000256" key="3">
    <source>
        <dbReference type="ARBA" id="ARBA00023002"/>
    </source>
</evidence>
<feature type="domain" description="Pyrroline-5-carboxylate reductase dimerisation" evidence="8">
    <location>
        <begin position="171"/>
        <end position="274"/>
    </location>
</feature>
<comment type="catalytic activity">
    <reaction evidence="4 6">
        <text>L-proline + NADP(+) = (S)-1-pyrroline-5-carboxylate + NADPH + 2 H(+)</text>
        <dbReference type="Rhea" id="RHEA:14109"/>
        <dbReference type="ChEBI" id="CHEBI:15378"/>
        <dbReference type="ChEBI" id="CHEBI:17388"/>
        <dbReference type="ChEBI" id="CHEBI:57783"/>
        <dbReference type="ChEBI" id="CHEBI:58349"/>
        <dbReference type="ChEBI" id="CHEBI:60039"/>
        <dbReference type="EC" id="1.5.1.2"/>
    </reaction>
</comment>
<evidence type="ECO:0000256" key="6">
    <source>
        <dbReference type="RuleBase" id="RU003903"/>
    </source>
</evidence>
<evidence type="ECO:0000313" key="10">
    <source>
        <dbReference type="Proteomes" id="UP001597307"/>
    </source>
</evidence>
<dbReference type="Gene3D" id="3.40.50.720">
    <property type="entry name" value="NAD(P)-binding Rossmann-like Domain"/>
    <property type="match status" value="1"/>
</dbReference>
<evidence type="ECO:0000256" key="2">
    <source>
        <dbReference type="ARBA" id="ARBA00022857"/>
    </source>
</evidence>
<keyword evidence="3 4" id="KW-0560">Oxidoreductase</keyword>
<gene>
    <name evidence="4 9" type="primary">proC</name>
    <name evidence="9" type="ORF">ACFSFX_06210</name>
</gene>